<organism evidence="1 2">
    <name type="scientific">Piscinibacter koreensis</name>
    <dbReference type="NCBI Taxonomy" id="2742824"/>
    <lineage>
        <taxon>Bacteria</taxon>
        <taxon>Pseudomonadati</taxon>
        <taxon>Pseudomonadota</taxon>
        <taxon>Betaproteobacteria</taxon>
        <taxon>Burkholderiales</taxon>
        <taxon>Sphaerotilaceae</taxon>
        <taxon>Piscinibacter</taxon>
    </lineage>
</organism>
<accession>A0A7Y6NT34</accession>
<dbReference type="RefSeq" id="WP_176071709.1">
    <property type="nucleotide sequence ID" value="NZ_JABWMJ010000018.1"/>
</dbReference>
<sequence>MSVIAIGLTAMVFALFAVRRATETQRSLEAIALKTAQRADASDALVSRLAGSVLGNLVRPALAPNSFELYLRYDRLGAARLGEILQAIDAFYRAVFLLMQEELVETASKEANSAGPVVPAEALMKAHPEAQLNIEFAQTGESIKFVMRTGWKPTIGTRAGDVEVGLPKGALAAGLAALLLGAVIDRGVATFQGVLAIAIQQQTRELNELNIGKSRIDIEKGLHELRELQRKATSPGSRQAAALRGAEEGLDKLIKATVMSEVSRRSP</sequence>
<dbReference type="Proteomes" id="UP000529637">
    <property type="component" value="Unassembled WGS sequence"/>
</dbReference>
<gene>
    <name evidence="1" type="ORF">HQN59_24175</name>
</gene>
<evidence type="ECO:0000313" key="1">
    <source>
        <dbReference type="EMBL" id="NUZ08847.1"/>
    </source>
</evidence>
<dbReference type="EMBL" id="JABWMJ010000018">
    <property type="protein sequence ID" value="NUZ08847.1"/>
    <property type="molecule type" value="Genomic_DNA"/>
</dbReference>
<comment type="caution">
    <text evidence="1">The sequence shown here is derived from an EMBL/GenBank/DDBJ whole genome shotgun (WGS) entry which is preliminary data.</text>
</comment>
<protein>
    <submittedName>
        <fullName evidence="1">Uncharacterized protein</fullName>
    </submittedName>
</protein>
<evidence type="ECO:0000313" key="2">
    <source>
        <dbReference type="Proteomes" id="UP000529637"/>
    </source>
</evidence>
<keyword evidence="2" id="KW-1185">Reference proteome</keyword>
<dbReference type="AlphaFoldDB" id="A0A7Y6NT34"/>
<name>A0A7Y6NT34_9BURK</name>
<proteinExistence type="predicted"/>
<reference evidence="1 2" key="1">
    <citation type="submission" date="2020-06" db="EMBL/GenBank/DDBJ databases">
        <title>Schlegella sp. ID0723 isolated from air conditioner.</title>
        <authorList>
            <person name="Kim D.Y."/>
            <person name="Kim D.-U."/>
        </authorList>
    </citation>
    <scope>NUCLEOTIDE SEQUENCE [LARGE SCALE GENOMIC DNA]</scope>
    <source>
        <strain evidence="1 2">ID0723</strain>
    </source>
</reference>